<dbReference type="EMBL" id="UINC01019120">
    <property type="protein sequence ID" value="SVA80812.1"/>
    <property type="molecule type" value="Genomic_DNA"/>
</dbReference>
<dbReference type="Pfam" id="PF13414">
    <property type="entry name" value="TPR_11"/>
    <property type="match status" value="1"/>
</dbReference>
<organism evidence="1">
    <name type="scientific">marine metagenome</name>
    <dbReference type="NCBI Taxonomy" id="408172"/>
    <lineage>
        <taxon>unclassified sequences</taxon>
        <taxon>metagenomes</taxon>
        <taxon>ecological metagenomes</taxon>
    </lineage>
</organism>
<dbReference type="Gene3D" id="1.25.40.10">
    <property type="entry name" value="Tetratricopeptide repeat domain"/>
    <property type="match status" value="1"/>
</dbReference>
<accession>A0A381YVZ3</accession>
<dbReference type="InterPro" id="IPR011990">
    <property type="entry name" value="TPR-like_helical_dom_sf"/>
</dbReference>
<dbReference type="SUPFAM" id="SSF48452">
    <property type="entry name" value="TPR-like"/>
    <property type="match status" value="1"/>
</dbReference>
<evidence type="ECO:0000313" key="1">
    <source>
        <dbReference type="EMBL" id="SVA80812.1"/>
    </source>
</evidence>
<reference evidence="1" key="1">
    <citation type="submission" date="2018-05" db="EMBL/GenBank/DDBJ databases">
        <authorList>
            <person name="Lanie J.A."/>
            <person name="Ng W.-L."/>
            <person name="Kazmierczak K.M."/>
            <person name="Andrzejewski T.M."/>
            <person name="Davidsen T.M."/>
            <person name="Wayne K.J."/>
            <person name="Tettelin H."/>
            <person name="Glass J.I."/>
            <person name="Rusch D."/>
            <person name="Podicherti R."/>
            <person name="Tsui H.-C.T."/>
            <person name="Winkler M.E."/>
        </authorList>
    </citation>
    <scope>NUCLEOTIDE SEQUENCE</scope>
</reference>
<name>A0A381YVZ3_9ZZZZ</name>
<dbReference type="AlphaFoldDB" id="A0A381YVZ3"/>
<feature type="non-terminal residue" evidence="1">
    <location>
        <position position="1"/>
    </location>
</feature>
<gene>
    <name evidence="1" type="ORF">METZ01_LOCUS133666</name>
</gene>
<protein>
    <submittedName>
        <fullName evidence="1">Uncharacterized protein</fullName>
    </submittedName>
</protein>
<proteinExistence type="predicted"/>
<sequence>IFIKQKSFNRALEELHQAITVFPNLIDAHYNLGNLLIQTKGDPIKSRWHLEKALKLATSQEVASRIKRTLNALP</sequence>